<evidence type="ECO:0000256" key="12">
    <source>
        <dbReference type="ARBA" id="ARBA00023136"/>
    </source>
</evidence>
<dbReference type="InterPro" id="IPR050121">
    <property type="entry name" value="Cytochrome_P450_monoxygenase"/>
</dbReference>
<evidence type="ECO:0000313" key="15">
    <source>
        <dbReference type="EMBL" id="KAJ3840593.1"/>
    </source>
</evidence>
<proteinExistence type="inferred from homology"/>
<keyword evidence="5 13" id="KW-0349">Heme</keyword>
<keyword evidence="8 14" id="KW-1133">Transmembrane helix</keyword>
<dbReference type="InterPro" id="IPR036396">
    <property type="entry name" value="Cyt_P450_sf"/>
</dbReference>
<evidence type="ECO:0000256" key="8">
    <source>
        <dbReference type="ARBA" id="ARBA00022989"/>
    </source>
</evidence>
<dbReference type="PRINTS" id="PR00385">
    <property type="entry name" value="P450"/>
</dbReference>
<keyword evidence="16" id="KW-1185">Reference proteome</keyword>
<dbReference type="InterPro" id="IPR001128">
    <property type="entry name" value="Cyt_P450"/>
</dbReference>
<evidence type="ECO:0000256" key="3">
    <source>
        <dbReference type="ARBA" id="ARBA00004721"/>
    </source>
</evidence>
<keyword evidence="11" id="KW-0503">Monooxygenase</keyword>
<dbReference type="AlphaFoldDB" id="A0AA38PCW5"/>
<dbReference type="GO" id="GO:0020037">
    <property type="term" value="F:heme binding"/>
    <property type="evidence" value="ECO:0007669"/>
    <property type="project" value="InterPro"/>
</dbReference>
<feature type="transmembrane region" description="Helical" evidence="14">
    <location>
        <begin position="52"/>
        <end position="74"/>
    </location>
</feature>
<dbReference type="Gene3D" id="1.10.630.10">
    <property type="entry name" value="Cytochrome P450"/>
    <property type="match status" value="1"/>
</dbReference>
<evidence type="ECO:0000256" key="11">
    <source>
        <dbReference type="ARBA" id="ARBA00023033"/>
    </source>
</evidence>
<evidence type="ECO:0000256" key="10">
    <source>
        <dbReference type="ARBA" id="ARBA00023004"/>
    </source>
</evidence>
<dbReference type="GO" id="GO:0005506">
    <property type="term" value="F:iron ion binding"/>
    <property type="evidence" value="ECO:0007669"/>
    <property type="project" value="InterPro"/>
</dbReference>
<evidence type="ECO:0000256" key="9">
    <source>
        <dbReference type="ARBA" id="ARBA00023002"/>
    </source>
</evidence>
<sequence length="592" mass="65527">MLCLTTLKRGPPTSVSSCPALPLPTSASMSPPALTLSSNFPAVVAESAHAGLILTGIGLFTFIVVYQLVLYPFYFSPLRTLPGPPLGPNFLIGRFGDILNGEAGIPQREWVKKYGKRIRVVGPIGIERVIFSGTEALQRILNTNWISNPRPTFVREILGFVTGYGLLTVTGYRHKQMRKAMNPAFSIPNLAAQTDMYYKPICGLLAILDRRVKETQDGSSVEVMSKWMNKVTLDIICLTGFGYETDSLHNPHNELAEAYEELLLLQTGPTVSRFIAIFSIPGISTLLLSEFAWRHHNVLAKLPLLAPIATLLDAMHRIKAVSASILREKLKEAEYLENNEDRTAKKDIMSLLVRARRADQKAKGPKGGVSESVPYAMSDSEMMDQVLTFLGAGHDTTASGLVWTLWLLAKNPMCQQKLREEIIPHTTMSDTDDLRKIGLGYRELKDLVWLDCVVQESLRLYPPVPMTFRQAATTDYVDGVLVPKGTLYYIPIRVVNTLKDIWGEDAEEFNPSRWLSEKCTGSTPLTLTFLAGPHACIAKTMAIMEMKAVIAALVANFEFSPSYEGQEAIPTAAITMKPADGMPLKVRKVEVR</sequence>
<comment type="cofactor">
    <cofactor evidence="1 13">
        <name>heme</name>
        <dbReference type="ChEBI" id="CHEBI:30413"/>
    </cofactor>
</comment>
<dbReference type="EMBL" id="MU806072">
    <property type="protein sequence ID" value="KAJ3840593.1"/>
    <property type="molecule type" value="Genomic_DNA"/>
</dbReference>
<comment type="caution">
    <text evidence="15">The sequence shown here is derived from an EMBL/GenBank/DDBJ whole genome shotgun (WGS) entry which is preliminary data.</text>
</comment>
<evidence type="ECO:0000256" key="6">
    <source>
        <dbReference type="ARBA" id="ARBA00022692"/>
    </source>
</evidence>
<dbReference type="PANTHER" id="PTHR24305">
    <property type="entry name" value="CYTOCHROME P450"/>
    <property type="match status" value="1"/>
</dbReference>
<evidence type="ECO:0000256" key="4">
    <source>
        <dbReference type="ARBA" id="ARBA00010617"/>
    </source>
</evidence>
<dbReference type="PANTHER" id="PTHR24305:SF166">
    <property type="entry name" value="CYTOCHROME P450 12A4, MITOCHONDRIAL-RELATED"/>
    <property type="match status" value="1"/>
</dbReference>
<keyword evidence="12 14" id="KW-0472">Membrane</keyword>
<dbReference type="Proteomes" id="UP001163846">
    <property type="component" value="Unassembled WGS sequence"/>
</dbReference>
<evidence type="ECO:0000256" key="13">
    <source>
        <dbReference type="PIRSR" id="PIRSR602401-1"/>
    </source>
</evidence>
<name>A0AA38PCW5_9AGAR</name>
<feature type="binding site" description="axial binding residue" evidence="13">
    <location>
        <position position="536"/>
    </location>
    <ligand>
        <name>heme</name>
        <dbReference type="ChEBI" id="CHEBI:30413"/>
    </ligand>
    <ligandPart>
        <name>Fe</name>
        <dbReference type="ChEBI" id="CHEBI:18248"/>
    </ligandPart>
</feature>
<evidence type="ECO:0000313" key="16">
    <source>
        <dbReference type="Proteomes" id="UP001163846"/>
    </source>
</evidence>
<evidence type="ECO:0000256" key="14">
    <source>
        <dbReference type="SAM" id="Phobius"/>
    </source>
</evidence>
<dbReference type="Pfam" id="PF00067">
    <property type="entry name" value="p450"/>
    <property type="match status" value="1"/>
</dbReference>
<reference evidence="15" key="1">
    <citation type="submission" date="2022-08" db="EMBL/GenBank/DDBJ databases">
        <authorList>
            <consortium name="DOE Joint Genome Institute"/>
            <person name="Min B."/>
            <person name="Riley R."/>
            <person name="Sierra-Patev S."/>
            <person name="Naranjo-Ortiz M."/>
            <person name="Looney B."/>
            <person name="Konkel Z."/>
            <person name="Slot J.C."/>
            <person name="Sakamoto Y."/>
            <person name="Steenwyk J.L."/>
            <person name="Rokas A."/>
            <person name="Carro J."/>
            <person name="Camarero S."/>
            <person name="Ferreira P."/>
            <person name="Molpeceres G."/>
            <person name="Ruiz-Duenas F.J."/>
            <person name="Serrano A."/>
            <person name="Henrissat B."/>
            <person name="Drula E."/>
            <person name="Hughes K.W."/>
            <person name="Mata J.L."/>
            <person name="Ishikawa N.K."/>
            <person name="Vargas-Isla R."/>
            <person name="Ushijima S."/>
            <person name="Smith C.A."/>
            <person name="Ahrendt S."/>
            <person name="Andreopoulos W."/>
            <person name="He G."/>
            <person name="Labutti K."/>
            <person name="Lipzen A."/>
            <person name="Ng V."/>
            <person name="Sandor L."/>
            <person name="Barry K."/>
            <person name="Martinez A.T."/>
            <person name="Xiao Y."/>
            <person name="Gibbons J.G."/>
            <person name="Terashima K."/>
            <person name="Hibbett D.S."/>
            <person name="Grigoriev I.V."/>
        </authorList>
    </citation>
    <scope>NUCLEOTIDE SEQUENCE</scope>
    <source>
        <strain evidence="15">TFB9207</strain>
    </source>
</reference>
<keyword evidence="6 14" id="KW-0812">Transmembrane</keyword>
<dbReference type="SUPFAM" id="SSF48264">
    <property type="entry name" value="Cytochrome P450"/>
    <property type="match status" value="1"/>
</dbReference>
<evidence type="ECO:0000256" key="2">
    <source>
        <dbReference type="ARBA" id="ARBA00004370"/>
    </source>
</evidence>
<comment type="pathway">
    <text evidence="3">Secondary metabolite biosynthesis; terpenoid biosynthesis.</text>
</comment>
<dbReference type="GO" id="GO:0016705">
    <property type="term" value="F:oxidoreductase activity, acting on paired donors, with incorporation or reduction of molecular oxygen"/>
    <property type="evidence" value="ECO:0007669"/>
    <property type="project" value="InterPro"/>
</dbReference>
<evidence type="ECO:0000256" key="5">
    <source>
        <dbReference type="ARBA" id="ARBA00022617"/>
    </source>
</evidence>
<accession>A0AA38PCW5</accession>
<organism evidence="15 16">
    <name type="scientific">Lentinula raphanica</name>
    <dbReference type="NCBI Taxonomy" id="153919"/>
    <lineage>
        <taxon>Eukaryota</taxon>
        <taxon>Fungi</taxon>
        <taxon>Dikarya</taxon>
        <taxon>Basidiomycota</taxon>
        <taxon>Agaricomycotina</taxon>
        <taxon>Agaricomycetes</taxon>
        <taxon>Agaricomycetidae</taxon>
        <taxon>Agaricales</taxon>
        <taxon>Marasmiineae</taxon>
        <taxon>Omphalotaceae</taxon>
        <taxon>Lentinula</taxon>
    </lineage>
</organism>
<keyword evidence="10 13" id="KW-0408">Iron</keyword>
<evidence type="ECO:0000256" key="7">
    <source>
        <dbReference type="ARBA" id="ARBA00022723"/>
    </source>
</evidence>
<comment type="similarity">
    <text evidence="4">Belongs to the cytochrome P450 family.</text>
</comment>
<comment type="subcellular location">
    <subcellularLocation>
        <location evidence="2">Membrane</location>
    </subcellularLocation>
</comment>
<keyword evidence="7 13" id="KW-0479">Metal-binding</keyword>
<gene>
    <name evidence="15" type="ORF">F5878DRAFT_612698</name>
</gene>
<dbReference type="GO" id="GO:0004497">
    <property type="term" value="F:monooxygenase activity"/>
    <property type="evidence" value="ECO:0007669"/>
    <property type="project" value="UniProtKB-KW"/>
</dbReference>
<evidence type="ECO:0000256" key="1">
    <source>
        <dbReference type="ARBA" id="ARBA00001971"/>
    </source>
</evidence>
<dbReference type="PRINTS" id="PR00463">
    <property type="entry name" value="EP450I"/>
</dbReference>
<keyword evidence="9" id="KW-0560">Oxidoreductase</keyword>
<dbReference type="GO" id="GO:0016020">
    <property type="term" value="C:membrane"/>
    <property type="evidence" value="ECO:0007669"/>
    <property type="project" value="UniProtKB-SubCell"/>
</dbReference>
<protein>
    <submittedName>
        <fullName evidence="15">Cytochrome P450</fullName>
    </submittedName>
</protein>
<dbReference type="InterPro" id="IPR002401">
    <property type="entry name" value="Cyt_P450_E_grp-I"/>
</dbReference>